<feature type="domain" description="Peptidase M3A/M3B catalytic" evidence="14">
    <location>
        <begin position="273"/>
        <end position="768"/>
    </location>
</feature>
<proteinExistence type="inferred from homology"/>
<evidence type="ECO:0000256" key="9">
    <source>
        <dbReference type="ARBA" id="ARBA00022833"/>
    </source>
</evidence>
<dbReference type="InterPro" id="IPR024077">
    <property type="entry name" value="Neurolysin/TOP_dom2"/>
</dbReference>
<dbReference type="InterPro" id="IPR045090">
    <property type="entry name" value="Pept_M3A_M3B"/>
</dbReference>
<evidence type="ECO:0000256" key="1">
    <source>
        <dbReference type="ARBA" id="ARBA00000436"/>
    </source>
</evidence>
<sequence length="775" mass="88483">MLLRPLFCPAKHLTCARYVQKSTGPERLLKLFDSPKYFANFNISDSLVFSQPNVGLFRNLKLTSPDGLIDFSKESLSKAKELVRTMLLEAKNTTAGKISYIRKLDQLSDTLCRVIDVAEFIRVAHSNQKWVDAAQQTHEIMFEYMNQLNTNVDLYNVLVLILDLPLRSSLSQEEIEVGTYLRQDFERSGIAMDPTTRENFVAITQEISLLGSHFDKEIHNLHSFWVNVEKAAFQKSCPPALQKEISGLQMKAPLTQKSEIGIPLAGHYPLAILTSCSDETIRKQVWIALHNSSEEQIKTLNAFLKYRALLAKMLGYDSYAHYQLEHRMAKTPQNVVTFLRNLQKSLLSEPSPVIKELRGLYKFKNKAQFRSPDDAVLCNLMPWDRDYLLDKKSLHSQKHDEQLEDISSYLSVGTIMCGLDKLFRSIFNVTIVPEQIQKGETWDQNQVRKLSYVDLASNQKLGYLYVDFWSPKVLPSHFTITCSRELNLDLGTETVAQMKQEVHLSQDDAYQLPVISLVCNFLKSSLLNPVSSQMRRFARIDNDCATLLTLDQVSTIFHEMGHATHSMLARTKLHNLSGTRCLTDFVELPSVLMELFCADPRVMCRIAKHHATGKHLPESLLNAHREKANVLKHTEAFIQSKMALLDQVFHGEIADHFSKETLENFDSTEIYHALEKALKVFADEWSTWHGKFPHLFSYGAVYYSYLFDRAIADRVWNGLFKEDPWRRAAGEKYTNNILKWGGTRDPWLCLADALNDQQLSKGDANAMAIIGGSKL</sequence>
<keyword evidence="16" id="KW-1185">Reference proteome</keyword>
<evidence type="ECO:0000313" key="15">
    <source>
        <dbReference type="EMBL" id="RKP30598.1"/>
    </source>
</evidence>
<dbReference type="EC" id="3.4.24.59" evidence="4"/>
<reference evidence="16" key="1">
    <citation type="journal article" date="2018" name="Nat. Microbiol.">
        <title>Leveraging single-cell genomics to expand the fungal tree of life.</title>
        <authorList>
            <person name="Ahrendt S.R."/>
            <person name="Quandt C.A."/>
            <person name="Ciobanu D."/>
            <person name="Clum A."/>
            <person name="Salamov A."/>
            <person name="Andreopoulos B."/>
            <person name="Cheng J.F."/>
            <person name="Woyke T."/>
            <person name="Pelin A."/>
            <person name="Henrissat B."/>
            <person name="Reynolds N.K."/>
            <person name="Benny G.L."/>
            <person name="Smith M.E."/>
            <person name="James T.Y."/>
            <person name="Grigoriev I.V."/>
        </authorList>
    </citation>
    <scope>NUCLEOTIDE SEQUENCE [LARGE SCALE GENOMIC DNA]</scope>
    <source>
        <strain evidence="16">Baker2002</strain>
    </source>
</reference>
<evidence type="ECO:0000256" key="8">
    <source>
        <dbReference type="ARBA" id="ARBA00022801"/>
    </source>
</evidence>
<dbReference type="InterPro" id="IPR001567">
    <property type="entry name" value="Pept_M3A_M3B_dom"/>
</dbReference>
<evidence type="ECO:0000256" key="7">
    <source>
        <dbReference type="ARBA" id="ARBA00022723"/>
    </source>
</evidence>
<evidence type="ECO:0000256" key="12">
    <source>
        <dbReference type="ARBA" id="ARBA00023128"/>
    </source>
</evidence>
<evidence type="ECO:0000256" key="2">
    <source>
        <dbReference type="ARBA" id="ARBA00004305"/>
    </source>
</evidence>
<evidence type="ECO:0000256" key="11">
    <source>
        <dbReference type="ARBA" id="ARBA00023049"/>
    </source>
</evidence>
<evidence type="ECO:0000256" key="3">
    <source>
        <dbReference type="ARBA" id="ARBA00006040"/>
    </source>
</evidence>
<dbReference type="InterPro" id="IPR024079">
    <property type="entry name" value="MetalloPept_cat_dom_sf"/>
</dbReference>
<comment type="similarity">
    <text evidence="3 13">Belongs to the peptidase M3 family.</text>
</comment>
<dbReference type="InterPro" id="IPR033851">
    <property type="entry name" value="M3A_MIP"/>
</dbReference>
<protein>
    <recommendedName>
        <fullName evidence="5">Mitochondrial intermediate peptidase</fullName>
        <ecNumber evidence="4">3.4.24.59</ecNumber>
    </recommendedName>
</protein>
<evidence type="ECO:0000256" key="10">
    <source>
        <dbReference type="ARBA" id="ARBA00022946"/>
    </source>
</evidence>
<dbReference type="GO" id="GO:0006518">
    <property type="term" value="P:peptide metabolic process"/>
    <property type="evidence" value="ECO:0007669"/>
    <property type="project" value="TreeGrafter"/>
</dbReference>
<evidence type="ECO:0000256" key="4">
    <source>
        <dbReference type="ARBA" id="ARBA00012441"/>
    </source>
</evidence>
<name>A0A4P9ZCZ0_9ASCO</name>
<dbReference type="GO" id="GO:0004222">
    <property type="term" value="F:metalloendopeptidase activity"/>
    <property type="evidence" value="ECO:0007669"/>
    <property type="project" value="UniProtKB-EC"/>
</dbReference>
<keyword evidence="11 13" id="KW-0482">Metalloprotease</keyword>
<dbReference type="Gene3D" id="3.40.390.10">
    <property type="entry name" value="Collagenase (Catalytic Domain)"/>
    <property type="match status" value="1"/>
</dbReference>
<dbReference type="AlphaFoldDB" id="A0A4P9ZCZ0"/>
<dbReference type="OrthoDB" id="17530at2759"/>
<accession>A0A4P9ZCZ0</accession>
<keyword evidence="7 13" id="KW-0479">Metal-binding</keyword>
<dbReference type="Pfam" id="PF01432">
    <property type="entry name" value="Peptidase_M3"/>
    <property type="match status" value="1"/>
</dbReference>
<evidence type="ECO:0000256" key="13">
    <source>
        <dbReference type="RuleBase" id="RU003435"/>
    </source>
</evidence>
<dbReference type="EMBL" id="ML004455">
    <property type="protein sequence ID" value="RKP30598.1"/>
    <property type="molecule type" value="Genomic_DNA"/>
</dbReference>
<evidence type="ECO:0000313" key="16">
    <source>
        <dbReference type="Proteomes" id="UP000268321"/>
    </source>
</evidence>
<dbReference type="GO" id="GO:0046872">
    <property type="term" value="F:metal ion binding"/>
    <property type="evidence" value="ECO:0007669"/>
    <property type="project" value="UniProtKB-UniRule"/>
</dbReference>
<keyword evidence="12" id="KW-0496">Mitochondrion</keyword>
<keyword evidence="6 13" id="KW-0645">Protease</keyword>
<dbReference type="GO" id="GO:0006627">
    <property type="term" value="P:protein processing involved in protein targeting to mitochondrion"/>
    <property type="evidence" value="ECO:0007669"/>
    <property type="project" value="TreeGrafter"/>
</dbReference>
<gene>
    <name evidence="15" type="ORF">METBISCDRAFT_15928</name>
</gene>
<dbReference type="CDD" id="cd06457">
    <property type="entry name" value="M3A_MIP"/>
    <property type="match status" value="1"/>
</dbReference>
<dbReference type="PANTHER" id="PTHR11804:SF79">
    <property type="entry name" value="MITOCHONDRIAL INTERMEDIATE PEPTIDASE"/>
    <property type="match status" value="1"/>
</dbReference>
<evidence type="ECO:0000259" key="14">
    <source>
        <dbReference type="Pfam" id="PF01432"/>
    </source>
</evidence>
<organism evidence="15 16">
    <name type="scientific">Metschnikowia bicuspidata</name>
    <dbReference type="NCBI Taxonomy" id="27322"/>
    <lineage>
        <taxon>Eukaryota</taxon>
        <taxon>Fungi</taxon>
        <taxon>Dikarya</taxon>
        <taxon>Ascomycota</taxon>
        <taxon>Saccharomycotina</taxon>
        <taxon>Pichiomycetes</taxon>
        <taxon>Metschnikowiaceae</taxon>
        <taxon>Metschnikowia</taxon>
    </lineage>
</organism>
<keyword evidence="10" id="KW-0809">Transit peptide</keyword>
<comment type="subcellular location">
    <subcellularLocation>
        <location evidence="2">Mitochondrion matrix</location>
    </subcellularLocation>
</comment>
<dbReference type="Proteomes" id="UP000268321">
    <property type="component" value="Unassembled WGS sequence"/>
</dbReference>
<evidence type="ECO:0000256" key="6">
    <source>
        <dbReference type="ARBA" id="ARBA00022670"/>
    </source>
</evidence>
<dbReference type="SUPFAM" id="SSF55486">
    <property type="entry name" value="Metalloproteases ('zincins'), catalytic domain"/>
    <property type="match status" value="1"/>
</dbReference>
<keyword evidence="9 13" id="KW-0862">Zinc</keyword>
<keyword evidence="8 13" id="KW-0378">Hydrolase</keyword>
<evidence type="ECO:0000256" key="5">
    <source>
        <dbReference type="ARBA" id="ARBA00018046"/>
    </source>
</evidence>
<comment type="catalytic activity">
    <reaction evidence="1">
        <text>Release of an N-terminal octapeptide as second stage of processing of some proteins imported into the mitochondrion.</text>
        <dbReference type="EC" id="3.4.24.59"/>
    </reaction>
</comment>
<dbReference type="PANTHER" id="PTHR11804">
    <property type="entry name" value="PROTEASE M3 THIMET OLIGOPEPTIDASE-RELATED"/>
    <property type="match status" value="1"/>
</dbReference>
<dbReference type="GO" id="GO:0005759">
    <property type="term" value="C:mitochondrial matrix"/>
    <property type="evidence" value="ECO:0007669"/>
    <property type="project" value="UniProtKB-SubCell"/>
</dbReference>
<dbReference type="Gene3D" id="1.10.1370.10">
    <property type="entry name" value="Neurolysin, domain 3"/>
    <property type="match status" value="1"/>
</dbReference>
<comment type="cofactor">
    <cofactor evidence="13">
        <name>Zn(2+)</name>
        <dbReference type="ChEBI" id="CHEBI:29105"/>
    </cofactor>
    <text evidence="13">Binds 1 zinc ion.</text>
</comment>